<dbReference type="GO" id="GO:0046166">
    <property type="term" value="P:glyceraldehyde-3-phosphate biosynthetic process"/>
    <property type="evidence" value="ECO:0007669"/>
    <property type="project" value="TreeGrafter"/>
</dbReference>
<dbReference type="EC" id="5.3.1.1" evidence="11"/>
<dbReference type="InterPro" id="IPR013785">
    <property type="entry name" value="Aldolase_TIM"/>
</dbReference>
<evidence type="ECO:0000256" key="8">
    <source>
        <dbReference type="ARBA" id="ARBA00023235"/>
    </source>
</evidence>
<dbReference type="InterPro" id="IPR022896">
    <property type="entry name" value="TrioseP_Isoase_bac/euk"/>
</dbReference>
<evidence type="ECO:0000256" key="7">
    <source>
        <dbReference type="ARBA" id="ARBA00023152"/>
    </source>
</evidence>
<evidence type="ECO:0000256" key="11">
    <source>
        <dbReference type="RuleBase" id="RU363013"/>
    </source>
</evidence>
<comment type="similarity">
    <text evidence="3 11">Belongs to the triosephosphate isomerase family.</text>
</comment>
<evidence type="ECO:0000256" key="5">
    <source>
        <dbReference type="ARBA" id="ARBA00022432"/>
    </source>
</evidence>
<evidence type="ECO:0000256" key="10">
    <source>
        <dbReference type="ARBA" id="ARBA00056661"/>
    </source>
</evidence>
<dbReference type="PANTHER" id="PTHR21139:SF42">
    <property type="entry name" value="TRIOSEPHOSPHATE ISOMERASE"/>
    <property type="match status" value="1"/>
</dbReference>
<dbReference type="GO" id="GO:0006096">
    <property type="term" value="P:glycolytic process"/>
    <property type="evidence" value="ECO:0007669"/>
    <property type="project" value="UniProtKB-UniPathway"/>
</dbReference>
<dbReference type="Gene3D" id="3.20.20.70">
    <property type="entry name" value="Aldolase class I"/>
    <property type="match status" value="1"/>
</dbReference>
<dbReference type="GeneID" id="20220768"/>
<comment type="function">
    <text evidence="10">Catalyzes the interconversion of glyceraldehyde 3-phosphate and dihydroxyacetone phosphate in the glycolytic and gluconeogenic pathways.</text>
</comment>
<dbReference type="CDD" id="cd00311">
    <property type="entry name" value="TIM"/>
    <property type="match status" value="1"/>
</dbReference>
<dbReference type="AlphaFoldDB" id="F0YFJ8"/>
<evidence type="ECO:0000256" key="9">
    <source>
        <dbReference type="ARBA" id="ARBA00052432"/>
    </source>
</evidence>
<dbReference type="GO" id="GO:0006094">
    <property type="term" value="P:gluconeogenesis"/>
    <property type="evidence" value="ECO:0007669"/>
    <property type="project" value="UniProtKB-UniPathway"/>
</dbReference>
<dbReference type="InterPro" id="IPR020861">
    <property type="entry name" value="Triosephosphate_isomerase_AS"/>
</dbReference>
<comment type="pathway">
    <text evidence="1 11">Carbohydrate degradation; glycolysis; D-glyceraldehyde 3-phosphate from glycerone phosphate: step 1/1.</text>
</comment>
<dbReference type="PROSITE" id="PS51440">
    <property type="entry name" value="TIM_2"/>
    <property type="match status" value="1"/>
</dbReference>
<evidence type="ECO:0000256" key="4">
    <source>
        <dbReference type="ARBA" id="ARBA00011738"/>
    </source>
</evidence>
<dbReference type="GO" id="GO:0004807">
    <property type="term" value="F:triose-phosphate isomerase activity"/>
    <property type="evidence" value="ECO:0007669"/>
    <property type="project" value="UniProtKB-EC"/>
</dbReference>
<dbReference type="Proteomes" id="UP000002729">
    <property type="component" value="Unassembled WGS sequence"/>
</dbReference>
<keyword evidence="7 11" id="KW-0324">Glycolysis</keyword>
<evidence type="ECO:0000313" key="13">
    <source>
        <dbReference type="Proteomes" id="UP000002729"/>
    </source>
</evidence>
<dbReference type="EMBL" id="GL833136">
    <property type="protein sequence ID" value="EGB06243.1"/>
    <property type="molecule type" value="Genomic_DNA"/>
</dbReference>
<keyword evidence="6" id="KW-0963">Cytoplasm</keyword>
<dbReference type="PANTHER" id="PTHR21139">
    <property type="entry name" value="TRIOSEPHOSPHATE ISOMERASE"/>
    <property type="match status" value="1"/>
</dbReference>
<reference evidence="12 13" key="1">
    <citation type="journal article" date="2011" name="Proc. Natl. Acad. Sci. U.S.A.">
        <title>Niche of harmful alga Aureococcus anophagefferens revealed through ecogenomics.</title>
        <authorList>
            <person name="Gobler C.J."/>
            <person name="Berry D.L."/>
            <person name="Dyhrman S.T."/>
            <person name="Wilhelm S.W."/>
            <person name="Salamov A."/>
            <person name="Lobanov A.V."/>
            <person name="Zhang Y."/>
            <person name="Collier J.L."/>
            <person name="Wurch L.L."/>
            <person name="Kustka A.B."/>
            <person name="Dill B.D."/>
            <person name="Shah M."/>
            <person name="VerBerkmoes N.C."/>
            <person name="Kuo A."/>
            <person name="Terry A."/>
            <person name="Pangilinan J."/>
            <person name="Lindquist E.A."/>
            <person name="Lucas S."/>
            <person name="Paulsen I.T."/>
            <person name="Hattenrath-Lehmann T.K."/>
            <person name="Talmage S.C."/>
            <person name="Walker E.A."/>
            <person name="Koch F."/>
            <person name="Burson A.M."/>
            <person name="Marcoval M.A."/>
            <person name="Tang Y.Z."/>
            <person name="Lecleir G.R."/>
            <person name="Coyne K.J."/>
            <person name="Berg G.M."/>
            <person name="Bertrand E.M."/>
            <person name="Saito M.A."/>
            <person name="Gladyshev V.N."/>
            <person name="Grigoriev I.V."/>
        </authorList>
    </citation>
    <scope>NUCLEOTIDE SEQUENCE [LARGE SCALE GENOMIC DNA]</scope>
    <source>
        <strain evidence="13">CCMP 1984</strain>
    </source>
</reference>
<accession>F0YFJ8</accession>
<name>F0YFJ8_AURAN</name>
<dbReference type="eggNOG" id="KOG1643">
    <property type="taxonomic scope" value="Eukaryota"/>
</dbReference>
<dbReference type="RefSeq" id="XP_009039190.1">
    <property type="nucleotide sequence ID" value="XM_009040942.1"/>
</dbReference>
<comment type="subunit">
    <text evidence="4">Homodimer.</text>
</comment>
<dbReference type="FunFam" id="3.20.20.70:FF:000016">
    <property type="entry name" value="Triosephosphate isomerase"/>
    <property type="match status" value="1"/>
</dbReference>
<dbReference type="KEGG" id="aaf:AURANDRAFT_29693"/>
<organism evidence="13">
    <name type="scientific">Aureococcus anophagefferens</name>
    <name type="common">Harmful bloom alga</name>
    <dbReference type="NCBI Taxonomy" id="44056"/>
    <lineage>
        <taxon>Eukaryota</taxon>
        <taxon>Sar</taxon>
        <taxon>Stramenopiles</taxon>
        <taxon>Ochrophyta</taxon>
        <taxon>Pelagophyceae</taxon>
        <taxon>Pelagomonadales</taxon>
        <taxon>Pelagomonadaceae</taxon>
        <taxon>Aureococcus</taxon>
    </lineage>
</organism>
<evidence type="ECO:0000256" key="2">
    <source>
        <dbReference type="ARBA" id="ARBA00004742"/>
    </source>
</evidence>
<gene>
    <name evidence="12" type="primary">TPI2</name>
    <name evidence="12" type="ORF">AURANDRAFT_29693</name>
</gene>
<dbReference type="OrthoDB" id="6715177at2759"/>
<dbReference type="Pfam" id="PF00121">
    <property type="entry name" value="TIM"/>
    <property type="match status" value="1"/>
</dbReference>
<dbReference type="GO" id="GO:0019563">
    <property type="term" value="P:glycerol catabolic process"/>
    <property type="evidence" value="ECO:0007669"/>
    <property type="project" value="TreeGrafter"/>
</dbReference>
<dbReference type="OMA" id="KEICAVH"/>
<dbReference type="UniPathway" id="UPA00138"/>
<keyword evidence="13" id="KW-1185">Reference proteome</keyword>
<evidence type="ECO:0000256" key="3">
    <source>
        <dbReference type="ARBA" id="ARBA00007422"/>
    </source>
</evidence>
<dbReference type="InterPro" id="IPR035990">
    <property type="entry name" value="TIM_sf"/>
</dbReference>
<dbReference type="InParanoid" id="F0YFJ8"/>
<proteinExistence type="inferred from homology"/>
<dbReference type="UniPathway" id="UPA00109">
    <property type="reaction ID" value="UER00189"/>
</dbReference>
<keyword evidence="5 11" id="KW-0312">Gluconeogenesis</keyword>
<dbReference type="SUPFAM" id="SSF51351">
    <property type="entry name" value="Triosephosphate isomerase (TIM)"/>
    <property type="match status" value="1"/>
</dbReference>
<evidence type="ECO:0000313" key="12">
    <source>
        <dbReference type="EMBL" id="EGB06243.1"/>
    </source>
</evidence>
<dbReference type="PROSITE" id="PS00171">
    <property type="entry name" value="TIM_1"/>
    <property type="match status" value="1"/>
</dbReference>
<dbReference type="InterPro" id="IPR000652">
    <property type="entry name" value="Triosephosphate_isomerase"/>
</dbReference>
<dbReference type="GO" id="GO:0005829">
    <property type="term" value="C:cytosol"/>
    <property type="evidence" value="ECO:0007669"/>
    <property type="project" value="TreeGrafter"/>
</dbReference>
<evidence type="ECO:0000256" key="6">
    <source>
        <dbReference type="ARBA" id="ARBA00022490"/>
    </source>
</evidence>
<sequence length="220" mass="23435">MCTEVVVFPPYPFLGSVVEDLADVGIGVGAQSVFAEAESGAFTGAVSTAMVESMGCEYVLCGHSERRTVFKDDDAAVNKKVLRVYEDGLKPVLCIGETKEEYEAGLCEDVCKVQLAKDLAGVSKEQAMDLVIAYEPVWAIGTGLVCPSDVAQSVHKTVRAFLAELYDQAVADAVRIQYGGSVTPESVDELMSMPDIDGCLVGGASLVAEKFARICNYVRA</sequence>
<comment type="catalytic activity">
    <reaction evidence="9">
        <text>D-glyceraldehyde 3-phosphate = dihydroxyacetone phosphate</text>
        <dbReference type="Rhea" id="RHEA:18585"/>
        <dbReference type="ChEBI" id="CHEBI:57642"/>
        <dbReference type="ChEBI" id="CHEBI:59776"/>
        <dbReference type="EC" id="5.3.1.1"/>
    </reaction>
    <physiologicalReaction direction="left-to-right" evidence="9">
        <dbReference type="Rhea" id="RHEA:18586"/>
    </physiologicalReaction>
</comment>
<protein>
    <recommendedName>
        <fullName evidence="11">Triosephosphate isomerase</fullName>
        <ecNumber evidence="11">5.3.1.1</ecNumber>
    </recommendedName>
</protein>
<evidence type="ECO:0000256" key="1">
    <source>
        <dbReference type="ARBA" id="ARBA00004680"/>
    </source>
</evidence>
<dbReference type="NCBIfam" id="TIGR00419">
    <property type="entry name" value="tim"/>
    <property type="match status" value="1"/>
</dbReference>
<keyword evidence="8 11" id="KW-0413">Isomerase</keyword>
<dbReference type="HAMAP" id="MF_00147_B">
    <property type="entry name" value="TIM_B"/>
    <property type="match status" value="1"/>
</dbReference>
<comment type="pathway">
    <text evidence="2 11">Carbohydrate biosynthesis; gluconeogenesis.</text>
</comment>